<protein>
    <recommendedName>
        <fullName evidence="3">ATPase</fullName>
    </recommendedName>
</protein>
<feature type="region of interest" description="Disordered" evidence="1">
    <location>
        <begin position="161"/>
        <end position="198"/>
    </location>
</feature>
<organism evidence="2">
    <name type="scientific">uncultured Armatimonadetes bacterium</name>
    <dbReference type="NCBI Taxonomy" id="157466"/>
    <lineage>
        <taxon>Bacteria</taxon>
        <taxon>Bacillati</taxon>
        <taxon>Armatimonadota</taxon>
        <taxon>environmental samples</taxon>
    </lineage>
</organism>
<evidence type="ECO:0000256" key="1">
    <source>
        <dbReference type="SAM" id="MobiDB-lite"/>
    </source>
</evidence>
<proteinExistence type="predicted"/>
<accession>A0A6J4JST2</accession>
<reference evidence="2" key="1">
    <citation type="submission" date="2020-02" db="EMBL/GenBank/DDBJ databases">
        <authorList>
            <person name="Meier V. D."/>
        </authorList>
    </citation>
    <scope>NUCLEOTIDE SEQUENCE</scope>
    <source>
        <strain evidence="2">AVDCRST_MAG63</strain>
    </source>
</reference>
<sequence length="198" mass="22040">MDTLKILDHLESLVEEARSFMGFRRFDDEEFFMLVSKLRASLPEDVRRAGKITKESERIVEAAQSEAENAVEKGRSEAAQVMQEARARAQAMVEQSEIMRMAKVQAKEIVAQAEGEAREVRQGADEYARDVLSTLESQVNEVLTQTQGKVTGMLQTIQRGRQKLEQRAARPGAPAAERREPIEVGVARTANGTHGSRG</sequence>
<name>A0A6J4JST2_9BACT</name>
<evidence type="ECO:0008006" key="3">
    <source>
        <dbReference type="Google" id="ProtNLM"/>
    </source>
</evidence>
<dbReference type="EMBL" id="CADCTO010000545">
    <property type="protein sequence ID" value="CAA9286325.1"/>
    <property type="molecule type" value="Genomic_DNA"/>
</dbReference>
<evidence type="ECO:0000313" key="2">
    <source>
        <dbReference type="EMBL" id="CAA9286325.1"/>
    </source>
</evidence>
<gene>
    <name evidence="2" type="ORF">AVDCRST_MAG63-4013</name>
</gene>
<dbReference type="AlphaFoldDB" id="A0A6J4JST2"/>